<dbReference type="Gene3D" id="3.40.50.300">
    <property type="entry name" value="P-loop containing nucleotide triphosphate hydrolases"/>
    <property type="match status" value="1"/>
</dbReference>
<keyword evidence="2" id="KW-0067">ATP-binding</keyword>
<dbReference type="InterPro" id="IPR002611">
    <property type="entry name" value="IstB_ATP-bd"/>
</dbReference>
<dbReference type="GO" id="GO:0005524">
    <property type="term" value="F:ATP binding"/>
    <property type="evidence" value="ECO:0007669"/>
    <property type="project" value="UniProtKB-KW"/>
</dbReference>
<gene>
    <name evidence="2" type="ORF">KKC1_03560</name>
</gene>
<evidence type="ECO:0000313" key="3">
    <source>
        <dbReference type="Proteomes" id="UP000197032"/>
    </source>
</evidence>
<keyword evidence="3" id="KW-1185">Reference proteome</keyword>
<dbReference type="RefSeq" id="WP_202819910.1">
    <property type="nucleotide sequence ID" value="NZ_BDGJ01000010.1"/>
</dbReference>
<dbReference type="EMBL" id="BDGJ01000010">
    <property type="protein sequence ID" value="GAW91194.1"/>
    <property type="molecule type" value="Genomic_DNA"/>
</dbReference>
<evidence type="ECO:0000259" key="1">
    <source>
        <dbReference type="Pfam" id="PF01695"/>
    </source>
</evidence>
<sequence>MAIALGIRACTEGKTVRFYRCLDLVNFLLESHRQGRLGKAMDALKKADLLIIDELGFVPLHRDGAELLFNVPTYWLLKVKVIVCRRHCRLSRMKQAKQN</sequence>
<dbReference type="SUPFAM" id="SSF52540">
    <property type="entry name" value="P-loop containing nucleoside triphosphate hydrolases"/>
    <property type="match status" value="1"/>
</dbReference>
<protein>
    <submittedName>
        <fullName evidence="2">IstB domain-containing protein ATP-binding protein</fullName>
    </submittedName>
</protein>
<accession>A0A1Z5HNV7</accession>
<comment type="caution">
    <text evidence="2">The sequence shown here is derived from an EMBL/GenBank/DDBJ whole genome shotgun (WGS) entry which is preliminary data.</text>
</comment>
<proteinExistence type="predicted"/>
<organism evidence="2 3">
    <name type="scientific">Calderihabitans maritimus</name>
    <dbReference type="NCBI Taxonomy" id="1246530"/>
    <lineage>
        <taxon>Bacteria</taxon>
        <taxon>Bacillati</taxon>
        <taxon>Bacillota</taxon>
        <taxon>Clostridia</taxon>
        <taxon>Neomoorellales</taxon>
        <taxon>Calderihabitantaceae</taxon>
        <taxon>Calderihabitans</taxon>
    </lineage>
</organism>
<dbReference type="Pfam" id="PF01695">
    <property type="entry name" value="IstB_IS21"/>
    <property type="match status" value="1"/>
</dbReference>
<dbReference type="AlphaFoldDB" id="A0A1Z5HNV7"/>
<feature type="domain" description="IstB-like ATP-binding" evidence="1">
    <location>
        <begin position="1"/>
        <end position="72"/>
    </location>
</feature>
<dbReference type="Proteomes" id="UP000197032">
    <property type="component" value="Unassembled WGS sequence"/>
</dbReference>
<evidence type="ECO:0000313" key="2">
    <source>
        <dbReference type="EMBL" id="GAW91194.1"/>
    </source>
</evidence>
<keyword evidence="2" id="KW-0547">Nucleotide-binding</keyword>
<name>A0A1Z5HNV7_9FIRM</name>
<dbReference type="InterPro" id="IPR027417">
    <property type="entry name" value="P-loop_NTPase"/>
</dbReference>
<reference evidence="3" key="1">
    <citation type="journal article" date="2017" name="Appl. Environ. Microbiol.">
        <title>Genomic analysis of Calderihabitans maritimus KKC1, a thermophilic hydrogenogenic carboxydotrophic bacterium isolated from marine sediment.</title>
        <authorList>
            <person name="Omae K."/>
            <person name="Yoneda Y."/>
            <person name="Fukuyama Y."/>
            <person name="Yoshida T."/>
            <person name="Sako Y."/>
        </authorList>
    </citation>
    <scope>NUCLEOTIDE SEQUENCE [LARGE SCALE GENOMIC DNA]</scope>
    <source>
        <strain evidence="3">KKC1</strain>
    </source>
</reference>